<proteinExistence type="predicted"/>
<dbReference type="Proteomes" id="UP000308199">
    <property type="component" value="Unassembled WGS sequence"/>
</dbReference>
<protein>
    <submittedName>
        <fullName evidence="2">Uncharacterized protein</fullName>
    </submittedName>
</protein>
<gene>
    <name evidence="2" type="ORF">EW145_g3094</name>
</gene>
<feature type="compositionally biased region" description="Polar residues" evidence="1">
    <location>
        <begin position="180"/>
        <end position="202"/>
    </location>
</feature>
<dbReference type="AlphaFoldDB" id="A0A4S4L9Y7"/>
<dbReference type="EMBL" id="SGPK01000123">
    <property type="protein sequence ID" value="THH07871.1"/>
    <property type="molecule type" value="Genomic_DNA"/>
</dbReference>
<organism evidence="2 3">
    <name type="scientific">Phellinidium pouzarii</name>
    <dbReference type="NCBI Taxonomy" id="167371"/>
    <lineage>
        <taxon>Eukaryota</taxon>
        <taxon>Fungi</taxon>
        <taxon>Dikarya</taxon>
        <taxon>Basidiomycota</taxon>
        <taxon>Agaricomycotina</taxon>
        <taxon>Agaricomycetes</taxon>
        <taxon>Hymenochaetales</taxon>
        <taxon>Hymenochaetaceae</taxon>
        <taxon>Phellinidium</taxon>
    </lineage>
</organism>
<evidence type="ECO:0000313" key="3">
    <source>
        <dbReference type="Proteomes" id="UP000308199"/>
    </source>
</evidence>
<name>A0A4S4L9Y7_9AGAM</name>
<accession>A0A4S4L9Y7</accession>
<feature type="region of interest" description="Disordered" evidence="1">
    <location>
        <begin position="173"/>
        <end position="231"/>
    </location>
</feature>
<feature type="compositionally biased region" description="Polar residues" evidence="1">
    <location>
        <begin position="81"/>
        <end position="91"/>
    </location>
</feature>
<comment type="caution">
    <text evidence="2">The sequence shown here is derived from an EMBL/GenBank/DDBJ whole genome shotgun (WGS) entry which is preliminary data.</text>
</comment>
<reference evidence="2 3" key="1">
    <citation type="submission" date="2019-02" db="EMBL/GenBank/DDBJ databases">
        <title>Genome sequencing of the rare red list fungi Phellinidium pouzarii.</title>
        <authorList>
            <person name="Buettner E."/>
            <person name="Kellner H."/>
        </authorList>
    </citation>
    <scope>NUCLEOTIDE SEQUENCE [LARGE SCALE GENOMIC DNA]</scope>
    <source>
        <strain evidence="2 3">DSM 108285</strain>
    </source>
</reference>
<sequence>MPTIKLTVEGSKRFEDWHNQMLVEYDDRTIPEEQETMIIAAVQEAGNSGFDVKRLRRMCRRREKKAIKDPVITDTKKSTGIGDQQNAASSLRSEERYTKKSKEKAVYQRVNKDGMTHLNNWYSQMFIDYQGVRIPKEQEYIIVASVIEAGNHSYNIKRLQRWCKSRDVQSKRMGSASWAERSSSTLPSSLKTNDQEDTNLSAQFGEHIPSGVGMKITPENDPGKDPADSILPKTVECKGSASGARLKQEVQVSIEGTTVNTVSNASSNLEGSEDQTDDTSYMHHDFEFATSTRAPNVDEFLLLKSGKAPETWEELLEWMEPHDKVLKKLLDLANAIKKSA</sequence>
<evidence type="ECO:0000256" key="1">
    <source>
        <dbReference type="SAM" id="MobiDB-lite"/>
    </source>
</evidence>
<feature type="region of interest" description="Disordered" evidence="1">
    <location>
        <begin position="75"/>
        <end position="97"/>
    </location>
</feature>
<evidence type="ECO:0000313" key="2">
    <source>
        <dbReference type="EMBL" id="THH07871.1"/>
    </source>
</evidence>
<keyword evidence="3" id="KW-1185">Reference proteome</keyword>